<evidence type="ECO:0000256" key="2">
    <source>
        <dbReference type="SAM" id="Phobius"/>
    </source>
</evidence>
<keyword evidence="2" id="KW-0812">Transmembrane</keyword>
<evidence type="ECO:0000256" key="1">
    <source>
        <dbReference type="SAM" id="MobiDB-lite"/>
    </source>
</evidence>
<keyword evidence="4" id="KW-1185">Reference proteome</keyword>
<keyword evidence="2" id="KW-0472">Membrane</keyword>
<dbReference type="Proteomes" id="UP000326759">
    <property type="component" value="Unassembled WGS sequence"/>
</dbReference>
<feature type="compositionally biased region" description="Basic and acidic residues" evidence="1">
    <location>
        <begin position="141"/>
        <end position="163"/>
    </location>
</feature>
<evidence type="ECO:0000313" key="4">
    <source>
        <dbReference type="Proteomes" id="UP000326759"/>
    </source>
</evidence>
<feature type="compositionally biased region" description="Basic and acidic residues" evidence="1">
    <location>
        <begin position="177"/>
        <end position="186"/>
    </location>
</feature>
<comment type="caution">
    <text evidence="3">The sequence shown here is derived from an EMBL/GenBank/DDBJ whole genome shotgun (WGS) entry which is preliminary data.</text>
</comment>
<dbReference type="OrthoDB" id="10658944at2759"/>
<protein>
    <submittedName>
        <fullName evidence="3">Uncharacterized protein</fullName>
    </submittedName>
</protein>
<evidence type="ECO:0000313" key="3">
    <source>
        <dbReference type="EMBL" id="KAB7504132.1"/>
    </source>
</evidence>
<feature type="transmembrane region" description="Helical" evidence="2">
    <location>
        <begin position="18"/>
        <end position="47"/>
    </location>
</feature>
<proteinExistence type="predicted"/>
<sequence>MKLMNILNLLQNLLRGRIFLVCSLLGLLFLFENILISGVLIILIFIFKSFYGKVYSKTEKISYENSSLGGDDHNSVNGARNISNNIEEERDVGVFDEEWNEGCNTGVECKGGVAGEEGCDCVNAGEEGNININISLNKENSSFKDPDNEGMEDNKDVSERNEGDIEDVCEGNEVSNEDGKGNERSNEAGGEEDGGCEYCGKEVDGEEKNLNGGECERGNTDSCEVNTIKIVNTIKYVTGSENNEAADKRDEENCHENEIRDDGRVSVNDMDEAINKDVCTINDGRK</sequence>
<keyword evidence="2" id="KW-1133">Transmembrane helix</keyword>
<accession>A0A5N5TC97</accession>
<reference evidence="3 4" key="1">
    <citation type="journal article" date="2019" name="PLoS Biol.">
        <title>Sex chromosomes control vertical transmission of feminizing Wolbachia symbionts in an isopod.</title>
        <authorList>
            <person name="Becking T."/>
            <person name="Chebbi M.A."/>
            <person name="Giraud I."/>
            <person name="Moumen B."/>
            <person name="Laverre T."/>
            <person name="Caubet Y."/>
            <person name="Peccoud J."/>
            <person name="Gilbert C."/>
            <person name="Cordaux R."/>
        </authorList>
    </citation>
    <scope>NUCLEOTIDE SEQUENCE [LARGE SCALE GENOMIC DNA]</scope>
    <source>
        <strain evidence="3">ANa2</strain>
        <tissue evidence="3">Whole body excluding digestive tract and cuticle</tissue>
    </source>
</reference>
<dbReference type="AlphaFoldDB" id="A0A5N5TC97"/>
<organism evidence="3 4">
    <name type="scientific">Armadillidium nasatum</name>
    <dbReference type="NCBI Taxonomy" id="96803"/>
    <lineage>
        <taxon>Eukaryota</taxon>
        <taxon>Metazoa</taxon>
        <taxon>Ecdysozoa</taxon>
        <taxon>Arthropoda</taxon>
        <taxon>Crustacea</taxon>
        <taxon>Multicrustacea</taxon>
        <taxon>Malacostraca</taxon>
        <taxon>Eumalacostraca</taxon>
        <taxon>Peracarida</taxon>
        <taxon>Isopoda</taxon>
        <taxon>Oniscidea</taxon>
        <taxon>Crinocheta</taxon>
        <taxon>Armadillidiidae</taxon>
        <taxon>Armadillidium</taxon>
    </lineage>
</organism>
<dbReference type="EMBL" id="SEYY01003712">
    <property type="protein sequence ID" value="KAB7504132.1"/>
    <property type="molecule type" value="Genomic_DNA"/>
</dbReference>
<name>A0A5N5TC97_9CRUS</name>
<feature type="region of interest" description="Disordered" evidence="1">
    <location>
        <begin position="138"/>
        <end position="194"/>
    </location>
</feature>
<gene>
    <name evidence="3" type="ORF">Anas_07221</name>
</gene>